<comment type="caution">
    <text evidence="2">The sequence shown here is derived from an EMBL/GenBank/DDBJ whole genome shotgun (WGS) entry which is preliminary data.</text>
</comment>
<dbReference type="EMBL" id="JOJR01000885">
    <property type="protein sequence ID" value="RCN33648.1"/>
    <property type="molecule type" value="Genomic_DNA"/>
</dbReference>
<proteinExistence type="predicted"/>
<accession>A0A368FQ45</accession>
<organism evidence="2 3">
    <name type="scientific">Ancylostoma caninum</name>
    <name type="common">Dog hookworm</name>
    <dbReference type="NCBI Taxonomy" id="29170"/>
    <lineage>
        <taxon>Eukaryota</taxon>
        <taxon>Metazoa</taxon>
        <taxon>Ecdysozoa</taxon>
        <taxon>Nematoda</taxon>
        <taxon>Chromadorea</taxon>
        <taxon>Rhabditida</taxon>
        <taxon>Rhabditina</taxon>
        <taxon>Rhabditomorpha</taxon>
        <taxon>Strongyloidea</taxon>
        <taxon>Ancylostomatidae</taxon>
        <taxon>Ancylostomatinae</taxon>
        <taxon>Ancylostoma</taxon>
    </lineage>
</organism>
<protein>
    <submittedName>
        <fullName evidence="2">Uncharacterized protein</fullName>
    </submittedName>
</protein>
<reference evidence="2 3" key="1">
    <citation type="submission" date="2014-10" db="EMBL/GenBank/DDBJ databases">
        <title>Draft genome of the hookworm Ancylostoma caninum.</title>
        <authorList>
            <person name="Mitreva M."/>
        </authorList>
    </citation>
    <scope>NUCLEOTIDE SEQUENCE [LARGE SCALE GENOMIC DNA]</scope>
    <source>
        <strain evidence="2 3">Baltimore</strain>
    </source>
</reference>
<dbReference type="OrthoDB" id="5814970at2759"/>
<evidence type="ECO:0000313" key="2">
    <source>
        <dbReference type="EMBL" id="RCN33648.1"/>
    </source>
</evidence>
<dbReference type="Proteomes" id="UP000252519">
    <property type="component" value="Unassembled WGS sequence"/>
</dbReference>
<name>A0A368FQ45_ANCCA</name>
<sequence length="127" mass="13961">MFTMDYDSAYNSPCHGFEASSSSDYPTFSSTALCASAYTFFEKALTLDNINYIAEGRSKAIASRLVQLCDSFDREFCQVIIASSFDYFVIPTIAYPESHHHFRQTPTPAPRGCSGAGSPSRSPLVIC</sequence>
<keyword evidence="3" id="KW-1185">Reference proteome</keyword>
<feature type="region of interest" description="Disordered" evidence="1">
    <location>
        <begin position="101"/>
        <end position="127"/>
    </location>
</feature>
<evidence type="ECO:0000256" key="1">
    <source>
        <dbReference type="SAM" id="MobiDB-lite"/>
    </source>
</evidence>
<evidence type="ECO:0000313" key="3">
    <source>
        <dbReference type="Proteomes" id="UP000252519"/>
    </source>
</evidence>
<gene>
    <name evidence="2" type="ORF">ANCCAN_20509</name>
</gene>
<dbReference type="AlphaFoldDB" id="A0A368FQ45"/>